<evidence type="ECO:0000259" key="8">
    <source>
        <dbReference type="PROSITE" id="PS50172"/>
    </source>
</evidence>
<sequence>MHPDSFVPGIRPPHGVFSPFDMLPPPEVMEQKLAAQHVDMQRLANENQRLAATHGTLRQELAAAQHELQMLQAQIGVMKSEREQRMRSLTDKIAKMEAELKAAEPVKLELQQARADAQSLVAARQELISKVQQLTQDLQRSHSDVQQIPALMAELESLRQEYQHCRATYDYEKKLYNDHLESLQVMEKNYMTMAREVEKLRAELTNTANMDRRTGGPYGGPTGYNEGEASGHHPIGHNAYEDGYGVPQGRAPLPGATGGGVAAAGGGGGGGGTPAYAGPQSGPAASRPGYDGPRGPGYDAPRGPGYDAPRGPGYDPQRGPGYDAQKGPGYDAQRGPAYDGQRGPVYDAPRGTNYDAPTRAAPGPHGQVPSGNNVPYGSATPPARSGGGYEAAPRGGNPDAKTTSYCHLKRKNSSLWRCAQLSGSLASSFTNSKFSISRQDSLFRQWNTNLKSPNIGFGSVWPMKNRSTEMNTRNHMGVGVFSNVVRFRESEESAIQGMESIIATVSGYHGVERSNLIKLISQTGAKYVGTMSRSITHLVCWKFEGRKYSLAKKFKTLIVNHRWFEDCIKAGKRLPENSYLLQSGQEVGPLSLEVPLVSEKANPLTKKNGRAHSVRGSACDISKELWVDKGWGGADDAVWIDSFLLNEHEESSFRSHRHSVRQKRSNCNYIYSSTSSEPSRKGRRLVKKNASRDMLESLLSDSDKECNLITARNRRSNLGPPPNCSDGVRDESTSTIRRLTSDDGFYDHGSHRDGTLEDVEEIRDLNHSLASKDSKLHGEKLSTVPERTSQDEGFDIEDNINSEIKDGDRIRQMIPTSANLSCVICWTEFSSTRGVLPCGHRFCYSCIQSWADHMVHVLCAFTFYLSLSLSSSFFS</sequence>
<name>A0ABY9D8J6_VITVI</name>
<gene>
    <name evidence="9" type="ORF">VitviT2T_021970</name>
</gene>
<feature type="region of interest" description="Disordered" evidence="6">
    <location>
        <begin position="713"/>
        <end position="732"/>
    </location>
</feature>
<organism evidence="9 10">
    <name type="scientific">Vitis vinifera</name>
    <name type="common">Grape</name>
    <dbReference type="NCBI Taxonomy" id="29760"/>
    <lineage>
        <taxon>Eukaryota</taxon>
        <taxon>Viridiplantae</taxon>
        <taxon>Streptophyta</taxon>
        <taxon>Embryophyta</taxon>
        <taxon>Tracheophyta</taxon>
        <taxon>Spermatophyta</taxon>
        <taxon>Magnoliopsida</taxon>
        <taxon>eudicotyledons</taxon>
        <taxon>Gunneridae</taxon>
        <taxon>Pentapetalae</taxon>
        <taxon>rosids</taxon>
        <taxon>Vitales</taxon>
        <taxon>Vitaceae</taxon>
        <taxon>Viteae</taxon>
        <taxon>Vitis</taxon>
    </lineage>
</organism>
<dbReference type="PROSITE" id="PS00518">
    <property type="entry name" value="ZF_RING_1"/>
    <property type="match status" value="1"/>
</dbReference>
<keyword evidence="5" id="KW-0175">Coiled coil</keyword>
<feature type="compositionally biased region" description="Low complexity" evidence="6">
    <location>
        <begin position="287"/>
        <end position="307"/>
    </location>
</feature>
<evidence type="ECO:0000256" key="5">
    <source>
        <dbReference type="SAM" id="Coils"/>
    </source>
</evidence>
<evidence type="ECO:0008006" key="11">
    <source>
        <dbReference type="Google" id="ProtNLM"/>
    </source>
</evidence>
<evidence type="ECO:0000256" key="2">
    <source>
        <dbReference type="ARBA" id="ARBA00022771"/>
    </source>
</evidence>
<dbReference type="PROSITE" id="PS50172">
    <property type="entry name" value="BRCT"/>
    <property type="match status" value="1"/>
</dbReference>
<dbReference type="SMART" id="SM00184">
    <property type="entry name" value="RING"/>
    <property type="match status" value="1"/>
</dbReference>
<dbReference type="Gene3D" id="3.40.50.10190">
    <property type="entry name" value="BRCT domain"/>
    <property type="match status" value="1"/>
</dbReference>
<feature type="region of interest" description="Disordered" evidence="6">
    <location>
        <begin position="209"/>
        <end position="403"/>
    </location>
</feature>
<dbReference type="PANTHER" id="PTHR47776:SF2">
    <property type="entry name" value="RING-TYPE E3 UBIQUITIN TRANSFERASE BRCA1"/>
    <property type="match status" value="1"/>
</dbReference>
<dbReference type="Gene3D" id="3.30.40.10">
    <property type="entry name" value="Zinc/RING finger domain, C3HC4 (zinc finger)"/>
    <property type="match status" value="1"/>
</dbReference>
<dbReference type="InterPro" id="IPR001841">
    <property type="entry name" value="Znf_RING"/>
</dbReference>
<dbReference type="InterPro" id="IPR001357">
    <property type="entry name" value="BRCT_dom"/>
</dbReference>
<dbReference type="SUPFAM" id="SSF57850">
    <property type="entry name" value="RING/U-box"/>
    <property type="match status" value="1"/>
</dbReference>
<evidence type="ECO:0000313" key="9">
    <source>
        <dbReference type="EMBL" id="WKA03890.1"/>
    </source>
</evidence>
<feature type="compositionally biased region" description="Gly residues" evidence="6">
    <location>
        <begin position="256"/>
        <end position="273"/>
    </location>
</feature>
<feature type="coiled-coil region" evidence="5">
    <location>
        <begin position="40"/>
        <end position="137"/>
    </location>
</feature>
<evidence type="ECO:0000259" key="7">
    <source>
        <dbReference type="PROSITE" id="PS50089"/>
    </source>
</evidence>
<evidence type="ECO:0000256" key="3">
    <source>
        <dbReference type="ARBA" id="ARBA00022833"/>
    </source>
</evidence>
<dbReference type="PANTHER" id="PTHR47776">
    <property type="entry name" value="F5A8.9 PROTEIN"/>
    <property type="match status" value="1"/>
</dbReference>
<dbReference type="SUPFAM" id="SSF52113">
    <property type="entry name" value="BRCT domain"/>
    <property type="match status" value="1"/>
</dbReference>
<evidence type="ECO:0000313" key="10">
    <source>
        <dbReference type="Proteomes" id="UP001227230"/>
    </source>
</evidence>
<reference evidence="9 10" key="1">
    <citation type="journal article" date="2023" name="Hortic Res">
        <title>The complete reference genome for grapevine (Vitis vinifera L.) genetics and breeding.</title>
        <authorList>
            <person name="Shi X."/>
            <person name="Cao S."/>
            <person name="Wang X."/>
            <person name="Huang S."/>
            <person name="Wang Y."/>
            <person name="Liu Z."/>
            <person name="Liu W."/>
            <person name="Leng X."/>
            <person name="Peng Y."/>
            <person name="Wang N."/>
            <person name="Wang Y."/>
            <person name="Ma Z."/>
            <person name="Xu X."/>
            <person name="Zhang F."/>
            <person name="Xue H."/>
            <person name="Zhong H."/>
            <person name="Wang Y."/>
            <person name="Zhang K."/>
            <person name="Velt A."/>
            <person name="Avia K."/>
            <person name="Holtgrawe D."/>
            <person name="Grimplet J."/>
            <person name="Matus J.T."/>
            <person name="Ware D."/>
            <person name="Wu X."/>
            <person name="Wang H."/>
            <person name="Liu C."/>
            <person name="Fang Y."/>
            <person name="Rustenholz C."/>
            <person name="Cheng Z."/>
            <person name="Xiao H."/>
            <person name="Zhou Y."/>
        </authorList>
    </citation>
    <scope>NUCLEOTIDE SEQUENCE [LARGE SCALE GENOMIC DNA]</scope>
    <source>
        <strain evidence="10">cv. Pinot noir / PN40024</strain>
        <tissue evidence="9">Leaf</tissue>
    </source>
</reference>
<dbReference type="Proteomes" id="UP001227230">
    <property type="component" value="Chromosome 14"/>
</dbReference>
<dbReference type="InterPro" id="IPR017907">
    <property type="entry name" value="Znf_RING_CS"/>
</dbReference>
<dbReference type="InterPro" id="IPR013083">
    <property type="entry name" value="Znf_RING/FYVE/PHD"/>
</dbReference>
<dbReference type="EMBL" id="CP126661">
    <property type="protein sequence ID" value="WKA03890.1"/>
    <property type="molecule type" value="Genomic_DNA"/>
</dbReference>
<feature type="domain" description="BRCT" evidence="8">
    <location>
        <begin position="490"/>
        <end position="581"/>
    </location>
</feature>
<dbReference type="Pfam" id="PF13639">
    <property type="entry name" value="zf-RING_2"/>
    <property type="match status" value="1"/>
</dbReference>
<feature type="domain" description="RING-type" evidence="7">
    <location>
        <begin position="822"/>
        <end position="859"/>
    </location>
</feature>
<evidence type="ECO:0000256" key="4">
    <source>
        <dbReference type="PROSITE-ProRule" id="PRU00175"/>
    </source>
</evidence>
<evidence type="ECO:0000256" key="1">
    <source>
        <dbReference type="ARBA" id="ARBA00022723"/>
    </source>
</evidence>
<evidence type="ECO:0000256" key="6">
    <source>
        <dbReference type="SAM" id="MobiDB-lite"/>
    </source>
</evidence>
<accession>A0ABY9D8J6</accession>
<dbReference type="InterPro" id="IPR036420">
    <property type="entry name" value="BRCT_dom_sf"/>
</dbReference>
<dbReference type="Pfam" id="PF12738">
    <property type="entry name" value="PTCB-BRCT"/>
    <property type="match status" value="1"/>
</dbReference>
<keyword evidence="10" id="KW-1185">Reference proteome</keyword>
<keyword evidence="1" id="KW-0479">Metal-binding</keyword>
<proteinExistence type="predicted"/>
<keyword evidence="2 4" id="KW-0863">Zinc-finger</keyword>
<dbReference type="SMART" id="SM00292">
    <property type="entry name" value="BRCT"/>
    <property type="match status" value="1"/>
</dbReference>
<keyword evidence="3" id="KW-0862">Zinc</keyword>
<dbReference type="PROSITE" id="PS50089">
    <property type="entry name" value="ZF_RING_2"/>
    <property type="match status" value="1"/>
</dbReference>
<protein>
    <recommendedName>
        <fullName evidence="11">RING-type E3 ubiquitin transferase BRCA1</fullName>
    </recommendedName>
</protein>